<keyword evidence="6" id="KW-0804">Transcription</keyword>
<keyword evidence="4" id="KW-0805">Transcription regulation</keyword>
<protein>
    <submittedName>
        <fullName evidence="9">Fur family zinc uptake transcriptional regulator</fullName>
    </submittedName>
</protein>
<dbReference type="Gene3D" id="3.30.1490.190">
    <property type="match status" value="1"/>
</dbReference>
<feature type="compositionally biased region" description="Basic and acidic residues" evidence="8">
    <location>
        <begin position="27"/>
        <end position="42"/>
    </location>
</feature>
<keyword evidence="3 7" id="KW-0862">Zinc</keyword>
<dbReference type="InterPro" id="IPR036390">
    <property type="entry name" value="WH_DNA-bd_sf"/>
</dbReference>
<gene>
    <name evidence="9" type="ORF">FHS81_001318</name>
</gene>
<evidence type="ECO:0000256" key="2">
    <source>
        <dbReference type="ARBA" id="ARBA00022491"/>
    </source>
</evidence>
<evidence type="ECO:0000256" key="5">
    <source>
        <dbReference type="ARBA" id="ARBA00023125"/>
    </source>
</evidence>
<dbReference type="PANTHER" id="PTHR33202:SF6">
    <property type="entry name" value="ZINC UPTAKE REGULATION PROTEIN"/>
    <property type="match status" value="1"/>
</dbReference>
<dbReference type="GO" id="GO:0005829">
    <property type="term" value="C:cytosol"/>
    <property type="evidence" value="ECO:0007669"/>
    <property type="project" value="TreeGrafter"/>
</dbReference>
<keyword evidence="5" id="KW-0238">DNA-binding</keyword>
<dbReference type="AlphaFoldDB" id="A0A7W5Z3A5"/>
<dbReference type="GO" id="GO:1900376">
    <property type="term" value="P:regulation of secondary metabolite biosynthetic process"/>
    <property type="evidence" value="ECO:0007669"/>
    <property type="project" value="TreeGrafter"/>
</dbReference>
<comment type="similarity">
    <text evidence="1">Belongs to the Fur family.</text>
</comment>
<dbReference type="InterPro" id="IPR002481">
    <property type="entry name" value="FUR"/>
</dbReference>
<keyword evidence="2" id="KW-0678">Repressor</keyword>
<dbReference type="GO" id="GO:0008270">
    <property type="term" value="F:zinc ion binding"/>
    <property type="evidence" value="ECO:0007669"/>
    <property type="project" value="TreeGrafter"/>
</dbReference>
<evidence type="ECO:0000256" key="1">
    <source>
        <dbReference type="ARBA" id="ARBA00007957"/>
    </source>
</evidence>
<feature type="binding site" evidence="7">
    <location>
        <position position="153"/>
    </location>
    <ligand>
        <name>Zn(2+)</name>
        <dbReference type="ChEBI" id="CHEBI:29105"/>
    </ligand>
</feature>
<dbReference type="GO" id="GO:0045892">
    <property type="term" value="P:negative regulation of DNA-templated transcription"/>
    <property type="evidence" value="ECO:0007669"/>
    <property type="project" value="TreeGrafter"/>
</dbReference>
<evidence type="ECO:0000313" key="10">
    <source>
        <dbReference type="Proteomes" id="UP000537592"/>
    </source>
</evidence>
<reference evidence="9 10" key="1">
    <citation type="submission" date="2020-08" db="EMBL/GenBank/DDBJ databases">
        <title>Genomic Encyclopedia of Type Strains, Phase IV (KMG-IV): sequencing the most valuable type-strain genomes for metagenomic binning, comparative biology and taxonomic classification.</title>
        <authorList>
            <person name="Goeker M."/>
        </authorList>
    </citation>
    <scope>NUCLEOTIDE SEQUENCE [LARGE SCALE GENOMIC DNA]</scope>
    <source>
        <strain evidence="9 10">DSM 28760</strain>
    </source>
</reference>
<feature type="binding site" evidence="7">
    <location>
        <position position="150"/>
    </location>
    <ligand>
        <name>Zn(2+)</name>
        <dbReference type="ChEBI" id="CHEBI:29105"/>
    </ligand>
</feature>
<comment type="cofactor">
    <cofactor evidence="7">
        <name>Zn(2+)</name>
        <dbReference type="ChEBI" id="CHEBI:29105"/>
    </cofactor>
    <text evidence="7">Binds 1 zinc ion per subunit.</text>
</comment>
<comment type="caution">
    <text evidence="9">The sequence shown here is derived from an EMBL/GenBank/DDBJ whole genome shotgun (WGS) entry which is preliminary data.</text>
</comment>
<evidence type="ECO:0000256" key="8">
    <source>
        <dbReference type="SAM" id="MobiDB-lite"/>
    </source>
</evidence>
<evidence type="ECO:0000256" key="4">
    <source>
        <dbReference type="ARBA" id="ARBA00023015"/>
    </source>
</evidence>
<dbReference type="SUPFAM" id="SSF46785">
    <property type="entry name" value="Winged helix' DNA-binding domain"/>
    <property type="match status" value="1"/>
</dbReference>
<name>A0A7W5Z3A5_9HYPH</name>
<proteinExistence type="inferred from homology"/>
<feature type="binding site" evidence="7">
    <location>
        <position position="190"/>
    </location>
    <ligand>
        <name>Zn(2+)</name>
        <dbReference type="ChEBI" id="CHEBI:29105"/>
    </ligand>
</feature>
<keyword evidence="7" id="KW-0479">Metal-binding</keyword>
<dbReference type="RefSeq" id="WP_343052435.1">
    <property type="nucleotide sequence ID" value="NZ_JACICC010000002.1"/>
</dbReference>
<feature type="binding site" evidence="7">
    <location>
        <position position="193"/>
    </location>
    <ligand>
        <name>Zn(2+)</name>
        <dbReference type="ChEBI" id="CHEBI:29105"/>
    </ligand>
</feature>
<feature type="region of interest" description="Disordered" evidence="8">
    <location>
        <begin position="1"/>
        <end position="42"/>
    </location>
</feature>
<dbReference type="EMBL" id="JACICC010000002">
    <property type="protein sequence ID" value="MBB3809248.1"/>
    <property type="molecule type" value="Genomic_DNA"/>
</dbReference>
<dbReference type="Gene3D" id="1.10.10.10">
    <property type="entry name" value="Winged helix-like DNA-binding domain superfamily/Winged helix DNA-binding domain"/>
    <property type="match status" value="1"/>
</dbReference>
<dbReference type="GO" id="GO:0003700">
    <property type="term" value="F:DNA-binding transcription factor activity"/>
    <property type="evidence" value="ECO:0007669"/>
    <property type="project" value="InterPro"/>
</dbReference>
<evidence type="ECO:0000256" key="7">
    <source>
        <dbReference type="PIRSR" id="PIRSR602481-1"/>
    </source>
</evidence>
<dbReference type="PANTHER" id="PTHR33202">
    <property type="entry name" value="ZINC UPTAKE REGULATION PROTEIN"/>
    <property type="match status" value="1"/>
</dbReference>
<dbReference type="Pfam" id="PF01475">
    <property type="entry name" value="FUR"/>
    <property type="match status" value="1"/>
</dbReference>
<evidence type="ECO:0000256" key="3">
    <source>
        <dbReference type="ARBA" id="ARBA00022833"/>
    </source>
</evidence>
<dbReference type="Proteomes" id="UP000537592">
    <property type="component" value="Unassembled WGS sequence"/>
</dbReference>
<evidence type="ECO:0000313" key="9">
    <source>
        <dbReference type="EMBL" id="MBB3809248.1"/>
    </source>
</evidence>
<accession>A0A7W5Z3A5</accession>
<evidence type="ECO:0000256" key="6">
    <source>
        <dbReference type="ARBA" id="ARBA00023163"/>
    </source>
</evidence>
<keyword evidence="10" id="KW-1185">Reference proteome</keyword>
<organism evidence="9 10">
    <name type="scientific">Pseudochelatococcus contaminans</name>
    <dbReference type="NCBI Taxonomy" id="1538103"/>
    <lineage>
        <taxon>Bacteria</taxon>
        <taxon>Pseudomonadati</taxon>
        <taxon>Pseudomonadota</taxon>
        <taxon>Alphaproteobacteria</taxon>
        <taxon>Hyphomicrobiales</taxon>
        <taxon>Chelatococcaceae</taxon>
        <taxon>Pseudochelatococcus</taxon>
    </lineage>
</organism>
<dbReference type="InterPro" id="IPR036388">
    <property type="entry name" value="WH-like_DNA-bd_sf"/>
</dbReference>
<dbReference type="GO" id="GO:0000976">
    <property type="term" value="F:transcription cis-regulatory region binding"/>
    <property type="evidence" value="ECO:0007669"/>
    <property type="project" value="TreeGrafter"/>
</dbReference>
<dbReference type="InterPro" id="IPR043135">
    <property type="entry name" value="Fur_C"/>
</dbReference>
<sequence length="212" mass="22700">MSAHPVHGNSTGAGRPKVQGDASRGGAHHDDGQHVHQHDGDCEHATERAAIAADAMALAEATCVERGVRLTPIRSDVLESLYTTHRPLGAYDIAEIMARETRRRVAPITIYRALEFLLEQGFIHKLETRNAFIACPHAHEPGELVAFLICDVCGGVDEVSSLPFSRAMADVLSHADFAPRTRVVEIGGVCAHCGHAAVGDDSVAEPARMSDT</sequence>